<evidence type="ECO:0000313" key="6">
    <source>
        <dbReference type="EMBL" id="MBB2148302.1"/>
    </source>
</evidence>
<dbReference type="Proteomes" id="UP000636110">
    <property type="component" value="Unassembled WGS sequence"/>
</dbReference>
<evidence type="ECO:0000313" key="7">
    <source>
        <dbReference type="Proteomes" id="UP000636110"/>
    </source>
</evidence>
<dbReference type="EMBL" id="WNXC01000001">
    <property type="protein sequence ID" value="MBB2148302.1"/>
    <property type="molecule type" value="Genomic_DNA"/>
</dbReference>
<dbReference type="Pfam" id="PF12833">
    <property type="entry name" value="HTH_18"/>
    <property type="match status" value="1"/>
</dbReference>
<dbReference type="PROSITE" id="PS01124">
    <property type="entry name" value="HTH_ARAC_FAMILY_2"/>
    <property type="match status" value="1"/>
</dbReference>
<evidence type="ECO:0000259" key="5">
    <source>
        <dbReference type="PROSITE" id="PS01124"/>
    </source>
</evidence>
<reference evidence="6 7" key="1">
    <citation type="submission" date="2019-11" db="EMBL/GenBank/DDBJ databases">
        <title>Description of Pedobacter sp. LMG 31462T.</title>
        <authorList>
            <person name="Carlier A."/>
            <person name="Qi S."/>
            <person name="Vandamme P."/>
        </authorList>
    </citation>
    <scope>NUCLEOTIDE SEQUENCE [LARGE SCALE GENOMIC DNA]</scope>
    <source>
        <strain evidence="6 7">LMG 31462</strain>
    </source>
</reference>
<dbReference type="SMART" id="SM00342">
    <property type="entry name" value="HTH_ARAC"/>
    <property type="match status" value="1"/>
</dbReference>
<dbReference type="PANTHER" id="PTHR46796">
    <property type="entry name" value="HTH-TYPE TRANSCRIPTIONAL ACTIVATOR RHAS-RELATED"/>
    <property type="match status" value="1"/>
</dbReference>
<evidence type="ECO:0000256" key="4">
    <source>
        <dbReference type="ARBA" id="ARBA00023163"/>
    </source>
</evidence>
<dbReference type="InterPro" id="IPR050204">
    <property type="entry name" value="AraC_XylS_family_regulators"/>
</dbReference>
<dbReference type="InterPro" id="IPR020449">
    <property type="entry name" value="Tscrpt_reg_AraC-type_HTH"/>
</dbReference>
<keyword evidence="4" id="KW-0804">Transcription</keyword>
<name>A0ABR6ETC7_9SPHI</name>
<dbReference type="Pfam" id="PF02311">
    <property type="entry name" value="AraC_binding"/>
    <property type="match status" value="1"/>
</dbReference>
<dbReference type="SUPFAM" id="SSF51215">
    <property type="entry name" value="Regulatory protein AraC"/>
    <property type="match status" value="1"/>
</dbReference>
<sequence length="266" mass="30946">MKILKTGQFYGHTNEIQTLGSLTLTDTEYTQEKVDWHYHENAYFTFLIDGMVVEGNKKEIYHCPAGTLLFHHWQEPHYNIKPKGFTRGFHVELKPEWFLDFELEIGNLQGSTNLYNPQLKALMYNIFKESKQNNGSLAIDSLLIELFSKAGKNEDQLSRKIPDWVPKIRSVLHDDLSYEWSLHKLSKQLDIHPVHLSRDFQKYFGCNIGMYIRTIRVQRSLAMIAKGSTSLTSIALDCGFADQSHFIRSFKSLHKITPLAYRKLLF</sequence>
<dbReference type="InterPro" id="IPR018062">
    <property type="entry name" value="HTH_AraC-typ_CS"/>
</dbReference>
<keyword evidence="2" id="KW-0238">DNA-binding</keyword>
<organism evidence="6 7">
    <name type="scientific">Pedobacter gandavensis</name>
    <dbReference type="NCBI Taxonomy" id="2679963"/>
    <lineage>
        <taxon>Bacteria</taxon>
        <taxon>Pseudomonadati</taxon>
        <taxon>Bacteroidota</taxon>
        <taxon>Sphingobacteriia</taxon>
        <taxon>Sphingobacteriales</taxon>
        <taxon>Sphingobacteriaceae</taxon>
        <taxon>Pedobacter</taxon>
    </lineage>
</organism>
<protein>
    <submittedName>
        <fullName evidence="6">Helix-turn-helix domain-containing protein</fullName>
    </submittedName>
</protein>
<dbReference type="PROSITE" id="PS00041">
    <property type="entry name" value="HTH_ARAC_FAMILY_1"/>
    <property type="match status" value="1"/>
</dbReference>
<gene>
    <name evidence="6" type="ORF">GM920_05205</name>
</gene>
<dbReference type="RefSeq" id="WP_182954095.1">
    <property type="nucleotide sequence ID" value="NZ_WNXC01000001.1"/>
</dbReference>
<keyword evidence="7" id="KW-1185">Reference proteome</keyword>
<dbReference type="InterPro" id="IPR037923">
    <property type="entry name" value="HTH-like"/>
</dbReference>
<feature type="domain" description="HTH araC/xylS-type" evidence="5">
    <location>
        <begin position="166"/>
        <end position="264"/>
    </location>
</feature>
<dbReference type="InterPro" id="IPR009057">
    <property type="entry name" value="Homeodomain-like_sf"/>
</dbReference>
<evidence type="ECO:0000256" key="2">
    <source>
        <dbReference type="ARBA" id="ARBA00023125"/>
    </source>
</evidence>
<evidence type="ECO:0000256" key="1">
    <source>
        <dbReference type="ARBA" id="ARBA00023015"/>
    </source>
</evidence>
<dbReference type="Gene3D" id="1.10.10.60">
    <property type="entry name" value="Homeodomain-like"/>
    <property type="match status" value="1"/>
</dbReference>
<dbReference type="InterPro" id="IPR018060">
    <property type="entry name" value="HTH_AraC"/>
</dbReference>
<dbReference type="InterPro" id="IPR003313">
    <property type="entry name" value="AraC-bd"/>
</dbReference>
<proteinExistence type="predicted"/>
<keyword evidence="1" id="KW-0805">Transcription regulation</keyword>
<evidence type="ECO:0000256" key="3">
    <source>
        <dbReference type="ARBA" id="ARBA00023159"/>
    </source>
</evidence>
<dbReference type="PRINTS" id="PR00032">
    <property type="entry name" value="HTHARAC"/>
</dbReference>
<dbReference type="SUPFAM" id="SSF46689">
    <property type="entry name" value="Homeodomain-like"/>
    <property type="match status" value="1"/>
</dbReference>
<comment type="caution">
    <text evidence="6">The sequence shown here is derived from an EMBL/GenBank/DDBJ whole genome shotgun (WGS) entry which is preliminary data.</text>
</comment>
<accession>A0ABR6ETC7</accession>
<keyword evidence="3" id="KW-0010">Activator</keyword>